<gene>
    <name evidence="1" type="ORF">BDA96_02G134400</name>
</gene>
<organism evidence="1 2">
    <name type="scientific">Sorghum bicolor</name>
    <name type="common">Sorghum</name>
    <name type="synonym">Sorghum vulgare</name>
    <dbReference type="NCBI Taxonomy" id="4558"/>
    <lineage>
        <taxon>Eukaryota</taxon>
        <taxon>Viridiplantae</taxon>
        <taxon>Streptophyta</taxon>
        <taxon>Embryophyta</taxon>
        <taxon>Tracheophyta</taxon>
        <taxon>Spermatophyta</taxon>
        <taxon>Magnoliopsida</taxon>
        <taxon>Liliopsida</taxon>
        <taxon>Poales</taxon>
        <taxon>Poaceae</taxon>
        <taxon>PACMAD clade</taxon>
        <taxon>Panicoideae</taxon>
        <taxon>Andropogonodae</taxon>
        <taxon>Andropogoneae</taxon>
        <taxon>Sorghinae</taxon>
        <taxon>Sorghum</taxon>
    </lineage>
</organism>
<reference evidence="1" key="1">
    <citation type="journal article" date="2019" name="BMC Genomics">
        <title>A new reference genome for Sorghum bicolor reveals high levels of sequence similarity between sweet and grain genotypes: implications for the genetics of sugar metabolism.</title>
        <authorList>
            <person name="Cooper E.A."/>
            <person name="Brenton Z.W."/>
            <person name="Flinn B.S."/>
            <person name="Jenkins J."/>
            <person name="Shu S."/>
            <person name="Flowers D."/>
            <person name="Luo F."/>
            <person name="Wang Y."/>
            <person name="Xia P."/>
            <person name="Barry K."/>
            <person name="Daum C."/>
            <person name="Lipzen A."/>
            <person name="Yoshinaga Y."/>
            <person name="Schmutz J."/>
            <person name="Saski C."/>
            <person name="Vermerris W."/>
            <person name="Kresovich S."/>
        </authorList>
    </citation>
    <scope>NUCLEOTIDE SEQUENCE</scope>
</reference>
<comment type="caution">
    <text evidence="1">The sequence shown here is derived from an EMBL/GenBank/DDBJ whole genome shotgun (WGS) entry which is preliminary data.</text>
</comment>
<name>A0A921RPE9_SORBI</name>
<dbReference type="Proteomes" id="UP000807115">
    <property type="component" value="Chromosome 2"/>
</dbReference>
<sequence length="167" mass="18522">MRPTGGRPWPRSARLGPTLYPPIDLRALIRGRLTNPSCLFLAGGGASPRRSALGAVPVARVAALVAGAPMAALPGTTCSTEPCRWLTARLPPSIMTIPNGLHNGWFKKDYRRLEFDQKHDTPLDDVDVVFHNSEVKLQRLTIFYKEYCSVQMKFFLSCLKHLAAHKI</sequence>
<dbReference type="EMBL" id="CM027681">
    <property type="protein sequence ID" value="KAG0542792.1"/>
    <property type="molecule type" value="Genomic_DNA"/>
</dbReference>
<proteinExistence type="predicted"/>
<evidence type="ECO:0000313" key="1">
    <source>
        <dbReference type="EMBL" id="KAG0542790.1"/>
    </source>
</evidence>
<dbReference type="AlphaFoldDB" id="A0A921RPE9"/>
<protein>
    <submittedName>
        <fullName evidence="1">Uncharacterized protein</fullName>
    </submittedName>
</protein>
<reference evidence="1" key="2">
    <citation type="submission" date="2020-10" db="EMBL/GenBank/DDBJ databases">
        <authorList>
            <person name="Cooper E.A."/>
            <person name="Brenton Z.W."/>
            <person name="Flinn B.S."/>
            <person name="Jenkins J."/>
            <person name="Shu S."/>
            <person name="Flowers D."/>
            <person name="Luo F."/>
            <person name="Wang Y."/>
            <person name="Xia P."/>
            <person name="Barry K."/>
            <person name="Daum C."/>
            <person name="Lipzen A."/>
            <person name="Yoshinaga Y."/>
            <person name="Schmutz J."/>
            <person name="Saski C."/>
            <person name="Vermerris W."/>
            <person name="Kresovich S."/>
        </authorList>
    </citation>
    <scope>NUCLEOTIDE SEQUENCE</scope>
</reference>
<accession>A0A921RPE9</accession>
<dbReference type="EMBL" id="CM027681">
    <property type="protein sequence ID" value="KAG0542790.1"/>
    <property type="molecule type" value="Genomic_DNA"/>
</dbReference>
<evidence type="ECO:0000313" key="2">
    <source>
        <dbReference type="Proteomes" id="UP000807115"/>
    </source>
</evidence>